<sequence>MPQLSQGQYKVTKKCQKACERCRVMKVKCSGSQPCTRCDRKKHRCIFAVEDKRISVPESYLRELQNRNSEHSGSDRSTRALSRGDDVEDVQSRYADADAYATSHHTSLSQGEDNAGQLETPSHDERSLIDAANVVDSPQPIGPPASEPDTEVGDARSNQEDHGDFGPGFRQNPLVDNDYTFAKVGERYWYMGPTSSWSFCRRVLALLGKRLPEAAPDPWHLPHEGAFRMQWTPLGATETPDVSNLPPLDYALFLFNTVKFYLGAVFYVIDEPSFLKNLHELYEDPAGKASSARLWYAQYLLVLAFGKAFVVNSISHTAPPGVQYAARAMSLLPDLSGLNPDAIPAIQALALAALYFQCLDMRLAAYQHIGQALRIGIVEGIYRHMPEEVVGIEYSRRCNIVFWVVYTLDREFSALMGAPTSIRDEDITVKLPSQMDNSLDALNMTLHVRLSRLMARILTTIYGVGKEFDGSLVPNTQSILRDLARLSRDLTALLDTHFQGSVSRASRMALRLILSYHHKCVVLTTRPLVMCALHMHIEHSDSHARHPQTVSLTPPVASLLQSCVDSAQTVLRTLRVLGDEDLLEAFLPFQLEDAFSSAFLLYLIRVISPSLLHDDSWCENIKCVLDKMISKRSLVAPLRKLELSQLEHIMSALTPVGEEPPTPPPTSAAHHHSQHHHGHGHEHGSFLDQMEEAGWDIFDTSGMGGLSPQALLDLAERLDVEDLIQSVDGDGQWQQTALWWSIFMISSLSQSYATRGLLSA</sequence>
<dbReference type="InterPro" id="IPR051711">
    <property type="entry name" value="Stress_Response_Reg"/>
</dbReference>
<dbReference type="KEGG" id="clup:CLUP02_06716"/>
<dbReference type="InterPro" id="IPR001138">
    <property type="entry name" value="Zn2Cys6_DnaBD"/>
</dbReference>
<dbReference type="SUPFAM" id="SSF57701">
    <property type="entry name" value="Zn2/Cys6 DNA-binding domain"/>
    <property type="match status" value="1"/>
</dbReference>
<feature type="compositionally biased region" description="Basic and acidic residues" evidence="7">
    <location>
        <begin position="153"/>
        <end position="164"/>
    </location>
</feature>
<keyword evidence="6" id="KW-0539">Nucleus</keyword>
<comment type="subcellular location">
    <subcellularLocation>
        <location evidence="1">Nucleus</location>
    </subcellularLocation>
</comment>
<keyword evidence="10" id="KW-1185">Reference proteome</keyword>
<feature type="compositionally biased region" description="Basic residues" evidence="7">
    <location>
        <begin position="669"/>
        <end position="680"/>
    </location>
</feature>
<evidence type="ECO:0000256" key="2">
    <source>
        <dbReference type="ARBA" id="ARBA00022723"/>
    </source>
</evidence>
<dbReference type="AlphaFoldDB" id="A0A9Q8WG01"/>
<feature type="compositionally biased region" description="Basic and acidic residues" evidence="7">
    <location>
        <begin position="64"/>
        <end position="85"/>
    </location>
</feature>
<name>A0A9Q8WG01_9PEZI</name>
<accession>A0A9Q8WG01</accession>
<feature type="region of interest" description="Disordered" evidence="7">
    <location>
        <begin position="99"/>
        <end position="171"/>
    </location>
</feature>
<feature type="domain" description="Zn(2)-C6 fungal-type" evidence="8">
    <location>
        <begin position="18"/>
        <end position="45"/>
    </location>
</feature>
<proteinExistence type="predicted"/>
<dbReference type="SMART" id="SM00066">
    <property type="entry name" value="GAL4"/>
    <property type="match status" value="1"/>
</dbReference>
<dbReference type="GeneID" id="73340723"/>
<keyword evidence="4" id="KW-0238">DNA-binding</keyword>
<evidence type="ECO:0000256" key="6">
    <source>
        <dbReference type="ARBA" id="ARBA00023242"/>
    </source>
</evidence>
<dbReference type="SMART" id="SM00906">
    <property type="entry name" value="Fungal_trans"/>
    <property type="match status" value="1"/>
</dbReference>
<keyword evidence="2" id="KW-0479">Metal-binding</keyword>
<feature type="region of interest" description="Disordered" evidence="7">
    <location>
        <begin position="64"/>
        <end position="87"/>
    </location>
</feature>
<dbReference type="PANTHER" id="PTHR47540">
    <property type="entry name" value="THIAMINE REPRESSIBLE GENES REGULATORY PROTEIN THI5"/>
    <property type="match status" value="1"/>
</dbReference>
<dbReference type="GO" id="GO:0005634">
    <property type="term" value="C:nucleus"/>
    <property type="evidence" value="ECO:0007669"/>
    <property type="project" value="UniProtKB-SubCell"/>
</dbReference>
<evidence type="ECO:0000313" key="10">
    <source>
        <dbReference type="Proteomes" id="UP000830671"/>
    </source>
</evidence>
<dbReference type="EMBL" id="CP019475">
    <property type="protein sequence ID" value="UQC81230.1"/>
    <property type="molecule type" value="Genomic_DNA"/>
</dbReference>
<feature type="region of interest" description="Disordered" evidence="7">
    <location>
        <begin position="654"/>
        <end position="684"/>
    </location>
</feature>
<dbReference type="InterPro" id="IPR036864">
    <property type="entry name" value="Zn2-C6_fun-type_DNA-bd_sf"/>
</dbReference>
<organism evidence="9 10">
    <name type="scientific">Colletotrichum lupini</name>
    <dbReference type="NCBI Taxonomy" id="145971"/>
    <lineage>
        <taxon>Eukaryota</taxon>
        <taxon>Fungi</taxon>
        <taxon>Dikarya</taxon>
        <taxon>Ascomycota</taxon>
        <taxon>Pezizomycotina</taxon>
        <taxon>Sordariomycetes</taxon>
        <taxon>Hypocreomycetidae</taxon>
        <taxon>Glomerellales</taxon>
        <taxon>Glomerellaceae</taxon>
        <taxon>Colletotrichum</taxon>
        <taxon>Colletotrichum acutatum species complex</taxon>
    </lineage>
</organism>
<dbReference type="GO" id="GO:0008270">
    <property type="term" value="F:zinc ion binding"/>
    <property type="evidence" value="ECO:0007669"/>
    <property type="project" value="InterPro"/>
</dbReference>
<evidence type="ECO:0000256" key="3">
    <source>
        <dbReference type="ARBA" id="ARBA00023015"/>
    </source>
</evidence>
<dbReference type="Proteomes" id="UP000830671">
    <property type="component" value="Chromosome 3"/>
</dbReference>
<evidence type="ECO:0000256" key="4">
    <source>
        <dbReference type="ARBA" id="ARBA00023125"/>
    </source>
</evidence>
<dbReference type="Pfam" id="PF00172">
    <property type="entry name" value="Zn_clus"/>
    <property type="match status" value="1"/>
</dbReference>
<dbReference type="GO" id="GO:0006351">
    <property type="term" value="P:DNA-templated transcription"/>
    <property type="evidence" value="ECO:0007669"/>
    <property type="project" value="InterPro"/>
</dbReference>
<keyword evidence="3" id="KW-0805">Transcription regulation</keyword>
<dbReference type="GO" id="GO:0045944">
    <property type="term" value="P:positive regulation of transcription by RNA polymerase II"/>
    <property type="evidence" value="ECO:0007669"/>
    <property type="project" value="TreeGrafter"/>
</dbReference>
<dbReference type="CDD" id="cd00067">
    <property type="entry name" value="GAL4"/>
    <property type="match status" value="1"/>
</dbReference>
<dbReference type="CDD" id="cd12148">
    <property type="entry name" value="fungal_TF_MHR"/>
    <property type="match status" value="1"/>
</dbReference>
<gene>
    <name evidence="9" type="ORF">CLUP02_06716</name>
</gene>
<keyword evidence="5" id="KW-0804">Transcription</keyword>
<dbReference type="GO" id="GO:0043565">
    <property type="term" value="F:sequence-specific DNA binding"/>
    <property type="evidence" value="ECO:0007669"/>
    <property type="project" value="TreeGrafter"/>
</dbReference>
<dbReference type="GO" id="GO:0000981">
    <property type="term" value="F:DNA-binding transcription factor activity, RNA polymerase II-specific"/>
    <property type="evidence" value="ECO:0007669"/>
    <property type="project" value="InterPro"/>
</dbReference>
<dbReference type="Gene3D" id="4.10.240.10">
    <property type="entry name" value="Zn(2)-C6 fungal-type DNA-binding domain"/>
    <property type="match status" value="1"/>
</dbReference>
<dbReference type="PANTHER" id="PTHR47540:SF6">
    <property type="entry name" value="ZN(II)2CYS6 TRANSCRIPTION FACTOR (EUROFUNG)"/>
    <property type="match status" value="1"/>
</dbReference>
<dbReference type="Pfam" id="PF04082">
    <property type="entry name" value="Fungal_trans"/>
    <property type="match status" value="1"/>
</dbReference>
<dbReference type="InterPro" id="IPR007219">
    <property type="entry name" value="XnlR_reg_dom"/>
</dbReference>
<evidence type="ECO:0000256" key="5">
    <source>
        <dbReference type="ARBA" id="ARBA00023163"/>
    </source>
</evidence>
<dbReference type="PROSITE" id="PS00463">
    <property type="entry name" value="ZN2_CY6_FUNGAL_1"/>
    <property type="match status" value="1"/>
</dbReference>
<dbReference type="RefSeq" id="XP_049142856.1">
    <property type="nucleotide sequence ID" value="XM_049285713.1"/>
</dbReference>
<evidence type="ECO:0000313" key="9">
    <source>
        <dbReference type="EMBL" id="UQC81230.1"/>
    </source>
</evidence>
<reference evidence="9" key="1">
    <citation type="journal article" date="2021" name="Mol. Plant Microbe Interact.">
        <title>Complete Genome Sequence of the Plant-Pathogenic Fungus Colletotrichum lupini.</title>
        <authorList>
            <person name="Baroncelli R."/>
            <person name="Pensec F."/>
            <person name="Da Lio D."/>
            <person name="Boufleur T."/>
            <person name="Vicente I."/>
            <person name="Sarrocco S."/>
            <person name="Picot A."/>
            <person name="Baraldi E."/>
            <person name="Sukno S."/>
            <person name="Thon M."/>
            <person name="Le Floch G."/>
        </authorList>
    </citation>
    <scope>NUCLEOTIDE SEQUENCE</scope>
    <source>
        <strain evidence="9">IMI 504893</strain>
    </source>
</reference>
<evidence type="ECO:0000259" key="8">
    <source>
        <dbReference type="PROSITE" id="PS00463"/>
    </source>
</evidence>
<protein>
    <submittedName>
        <fullName evidence="9">Fungal specific transcription factor domain-containing protein</fullName>
    </submittedName>
</protein>
<evidence type="ECO:0000256" key="7">
    <source>
        <dbReference type="SAM" id="MobiDB-lite"/>
    </source>
</evidence>
<feature type="compositionally biased region" description="Polar residues" evidence="7">
    <location>
        <begin position="103"/>
        <end position="120"/>
    </location>
</feature>
<evidence type="ECO:0000256" key="1">
    <source>
        <dbReference type="ARBA" id="ARBA00004123"/>
    </source>
</evidence>